<dbReference type="GO" id="GO:0000184">
    <property type="term" value="P:nuclear-transcribed mRNA catabolic process, nonsense-mediated decay"/>
    <property type="evidence" value="ECO:0007669"/>
    <property type="project" value="UniProtKB-KW"/>
</dbReference>
<comment type="similarity">
    <text evidence="1">Belongs to the SMG9 family.</text>
</comment>
<dbReference type="Proteomes" id="UP000504635">
    <property type="component" value="Unplaced"/>
</dbReference>
<dbReference type="Gene3D" id="3.40.50.300">
    <property type="entry name" value="P-loop containing nucleotide triphosphate hydrolases"/>
    <property type="match status" value="1"/>
</dbReference>
<dbReference type="InterPro" id="IPR027417">
    <property type="entry name" value="P-loop_NTPase"/>
</dbReference>
<evidence type="ECO:0000313" key="5">
    <source>
        <dbReference type="RefSeq" id="XP_030757385.1"/>
    </source>
</evidence>
<dbReference type="KEGG" id="soy:115883203"/>
<name>A0A6J2Y310_SITOR</name>
<dbReference type="InParanoid" id="A0A6J2Y310"/>
<dbReference type="PANTHER" id="PTHR14270">
    <property type="entry name" value="NONSENSE-MEDIATED MRNA DECAY FACTOR SMG9"/>
    <property type="match status" value="1"/>
</dbReference>
<dbReference type="InterPro" id="IPR039177">
    <property type="entry name" value="SMG9"/>
</dbReference>
<evidence type="ECO:0000256" key="3">
    <source>
        <dbReference type="SAM" id="MobiDB-lite"/>
    </source>
</evidence>
<evidence type="ECO:0000313" key="4">
    <source>
        <dbReference type="Proteomes" id="UP000504635"/>
    </source>
</evidence>
<dbReference type="GeneID" id="115883203"/>
<evidence type="ECO:0000256" key="2">
    <source>
        <dbReference type="ARBA" id="ARBA00023161"/>
    </source>
</evidence>
<accession>A0A6J2Y310</accession>
<dbReference type="RefSeq" id="XP_030757385.1">
    <property type="nucleotide sequence ID" value="XM_030901525.1"/>
</dbReference>
<dbReference type="OrthoDB" id="79514at2759"/>
<gene>
    <name evidence="5" type="primary">LOC115883203</name>
</gene>
<dbReference type="PANTHER" id="PTHR14270:SF0">
    <property type="entry name" value="NONSENSE-MEDIATED MRNA DECAY FACTOR SMG9"/>
    <property type="match status" value="1"/>
</dbReference>
<proteinExistence type="inferred from homology"/>
<feature type="compositionally biased region" description="Basic and acidic residues" evidence="3">
    <location>
        <begin position="42"/>
        <end position="54"/>
    </location>
</feature>
<reference evidence="5" key="1">
    <citation type="submission" date="2025-08" db="UniProtKB">
        <authorList>
            <consortium name="RefSeq"/>
        </authorList>
    </citation>
    <scope>IDENTIFICATION</scope>
    <source>
        <tissue evidence="5">Gonads</tissue>
    </source>
</reference>
<dbReference type="AlphaFoldDB" id="A0A6J2Y310"/>
<feature type="compositionally biased region" description="Basic and acidic residues" evidence="3">
    <location>
        <begin position="1"/>
        <end position="13"/>
    </location>
</feature>
<feature type="compositionally biased region" description="Polar residues" evidence="3">
    <location>
        <begin position="27"/>
        <end position="41"/>
    </location>
</feature>
<organism evidence="4 5">
    <name type="scientific">Sitophilus oryzae</name>
    <name type="common">Rice weevil</name>
    <name type="synonym">Curculio oryzae</name>
    <dbReference type="NCBI Taxonomy" id="7048"/>
    <lineage>
        <taxon>Eukaryota</taxon>
        <taxon>Metazoa</taxon>
        <taxon>Ecdysozoa</taxon>
        <taxon>Arthropoda</taxon>
        <taxon>Hexapoda</taxon>
        <taxon>Insecta</taxon>
        <taxon>Pterygota</taxon>
        <taxon>Neoptera</taxon>
        <taxon>Endopterygota</taxon>
        <taxon>Coleoptera</taxon>
        <taxon>Polyphaga</taxon>
        <taxon>Cucujiformia</taxon>
        <taxon>Curculionidae</taxon>
        <taxon>Dryophthorinae</taxon>
        <taxon>Sitophilus</taxon>
    </lineage>
</organism>
<keyword evidence="2" id="KW-0866">Nonsense-mediated mRNA decay</keyword>
<keyword evidence="4" id="KW-1185">Reference proteome</keyword>
<sequence>MFHVKMSDLERKKAISNKSRPVARASLSGSKSFSNMLTSTPSKEKKDSSSEEIKQPTILSKNRETVSDESTLNFRGIPKENDASLGVASRENPGTPFLKYMKQSIKLIDDGIINTEHLQDYLQENNNFLVIGVIGGQGVGKSTLLNMLTETELTEKYKQKLFKLQSEALLKSENDVTIPVQYLEDTYLNDDLIFKAETIGNVVNCTNATEGIDIYVSADRVIFLDCQPILSVGTLVNLLENNNKRKNLGSDFIPPENCGEIRGLQYASFLMAVCHILMVVQEWFFDSNVIRFIHTAERLKPTISNSTEDEFSEHFPHLVMVHNRAQMSDFTPKQVRAVQKTYEMLFNSSKLQFHSDLGLATGGIMNTLDLDNCGNRVNLFIIPDYNESGDGIYSGHPPLEYLVKKLRANLFGATKKILTREQLTEKTWLFHCKKAWDMIKTNPDFVQYSKLMP</sequence>
<protein>
    <submittedName>
        <fullName evidence="5">Protein SMG9-like isoform X1</fullName>
    </submittedName>
</protein>
<dbReference type="SUPFAM" id="SSF52540">
    <property type="entry name" value="P-loop containing nucleoside triphosphate hydrolases"/>
    <property type="match status" value="2"/>
</dbReference>
<feature type="region of interest" description="Disordered" evidence="3">
    <location>
        <begin position="1"/>
        <end position="77"/>
    </location>
</feature>
<dbReference type="FunCoup" id="A0A6J2Y310">
    <property type="interactions" value="564"/>
</dbReference>
<evidence type="ECO:0000256" key="1">
    <source>
        <dbReference type="ARBA" id="ARBA00007712"/>
    </source>
</evidence>